<evidence type="ECO:0000313" key="3">
    <source>
        <dbReference type="Proteomes" id="UP000694391"/>
    </source>
</evidence>
<reference evidence="2" key="1">
    <citation type="submission" date="2025-08" db="UniProtKB">
        <authorList>
            <consortium name="Ensembl"/>
        </authorList>
    </citation>
    <scope>IDENTIFICATION</scope>
</reference>
<keyword evidence="1" id="KW-1133">Transmembrane helix</keyword>
<sequence>TCLIYKELRCDYSLGFRLQHSTGAEEQTPHIKKSLPSLRTDFVLFASFVLSLVFTSVSYSQKPFTNCAFDFHLLVLFSFSVCKQDFL</sequence>
<keyword evidence="1" id="KW-0472">Membrane</keyword>
<accession>A0A8C0KVU5</accession>
<organism evidence="2 3">
    <name type="scientific">Canis lupus dingo</name>
    <name type="common">dingo</name>
    <dbReference type="NCBI Taxonomy" id="286419"/>
    <lineage>
        <taxon>Eukaryota</taxon>
        <taxon>Metazoa</taxon>
        <taxon>Chordata</taxon>
        <taxon>Craniata</taxon>
        <taxon>Vertebrata</taxon>
        <taxon>Euteleostomi</taxon>
        <taxon>Mammalia</taxon>
        <taxon>Eutheria</taxon>
        <taxon>Laurasiatheria</taxon>
        <taxon>Carnivora</taxon>
        <taxon>Caniformia</taxon>
        <taxon>Canidae</taxon>
        <taxon>Canis</taxon>
    </lineage>
</organism>
<feature type="transmembrane region" description="Helical" evidence="1">
    <location>
        <begin position="42"/>
        <end position="59"/>
    </location>
</feature>
<dbReference type="AlphaFoldDB" id="A0A8C0KVU5"/>
<keyword evidence="3" id="KW-1185">Reference proteome</keyword>
<dbReference type="Proteomes" id="UP000694391">
    <property type="component" value="Unplaced"/>
</dbReference>
<reference evidence="2" key="2">
    <citation type="submission" date="2025-09" db="UniProtKB">
        <authorList>
            <consortium name="Ensembl"/>
        </authorList>
    </citation>
    <scope>IDENTIFICATION</scope>
</reference>
<dbReference type="Ensembl" id="ENSCAFT00020024189.1">
    <property type="protein sequence ID" value="ENSCAFP00020020897.1"/>
    <property type="gene ID" value="ENSCAFG00020016530.1"/>
</dbReference>
<protein>
    <submittedName>
        <fullName evidence="2">Uncharacterized protein</fullName>
    </submittedName>
</protein>
<keyword evidence="1" id="KW-0812">Transmembrane</keyword>
<name>A0A8C0KVU5_CANLU</name>
<proteinExistence type="predicted"/>
<evidence type="ECO:0000256" key="1">
    <source>
        <dbReference type="SAM" id="Phobius"/>
    </source>
</evidence>
<evidence type="ECO:0000313" key="2">
    <source>
        <dbReference type="Ensembl" id="ENSCAFP00020020897.1"/>
    </source>
</evidence>
<dbReference type="GeneTree" id="ENSGT00910000147289"/>